<evidence type="ECO:0000313" key="10">
    <source>
        <dbReference type="Proteomes" id="UP000601435"/>
    </source>
</evidence>
<dbReference type="SMART" id="SM00847">
    <property type="entry name" value="HA2"/>
    <property type="match status" value="1"/>
</dbReference>
<dbReference type="PANTHER" id="PTHR18934:SF221">
    <property type="entry name" value="ATP-DEPENDENT RNA HELICASE DHX34-RELATED"/>
    <property type="match status" value="1"/>
</dbReference>
<sequence length="1435" mass="161298">CRSQATRHRLAVPRSRWHSKQQEVQVVWLSPARNHTKHRFFCPTCGKPLELLADSACAYVAVLFGPDKDTLQRFILGAMVLGFSLKKSGTRHDCVLLHTPDVLDAAGAGALEIYWKLHEVEYVEAAQKLIARSEDRFKHVFTKLHVFGCTEYQRVILLDLDLLVTDNVDELKDFTPPAALRRGHKELPPGVEIGLSFFNKSGQQQYGMNLGVAVLQPCQKELEKMLESVRSERDPMHQATTGPEQDFLTRWFRSKWHVLDVKYNYQLHQMHYALDHAGAGADRLTRDLGSIKVLHFSGGVKPWDFFFDSADRSFEEFCSARLIPAYCRAEGASIDVLEDRLLIAAVMWYEDCQAMWQDLLKELVAGPACRACGEPFANEELLVRLHHTFSECPAVADLDYVPWPEDINNPLPVELADLMSFIGTVMERRRWLQTPAEPLRSAPEEAMPSGTAEARDPATTGGMGTIGTVDARHMEADGSPDSQKEVSPKTPKTLHLVLYPAPSHGGSSAETSEAAQAPEVPKAPKRPRDTGSVLDQVRDEILAQVDSERVTVIVAPTGCGKSTGIPQMILDAVDSDVDRRILCTQPRRVAATSLARRVAALRGEAPGGEVGFQIGGCSEVSRSGRTRLVFAVTAIAMIQCLQETTTFTHLIIDEVHIRDSFIDFLLTLVVTRVLKRNPRVKIVLMSAAMDSATITKFFAKALNGHVPKLMDLDRCRPHPLTIKYLDDFDFFTRKGYRRERPDGIWEVMGVPAEWNQEEVADLYAECISELHRTRRPREDGQLESFLVFLPGKREVSLLAEKLDDGNLEAVGVPQLDIKCVFGGQTVESQEKALVKPAAGASRTIILGTDVIESSVTIPDVDLVIDSCEHKRLRWDPSKKQSLLTMLLISQDEAKQRAGRTGRLRPGIVIRMISRRCYDRLAPHVEPQIKHSRLEDVLLTIFELPNLGDPREFLKQMPDAPDPLRVETAITRLLELKALDKAAAVEGSANARPTYFGRFLQKMPLDPEVGLLVMNGVRLRLVKECAILAAVHQRGDPFLDHMDFSPQEIRSLREVRDACSPGRGSGSRPLPGDLMAGLGAYRAWQAHLARSGNWSSVEHEAHWCQQHFLSLDRLHEIEEMVTQIHDVLEEMGYAPGLTPQEKERMRRRRQEKLAVKVDRSHPATYPGEDIRKLLNYEPLHRDTELLLSWCIAASFTAGIVEITNGSSTEQLKYRSKRNRQDLILPYLRQCGFRVQNHRILKKGDVEITFSNAEEAHRAYQEAALVNNNFVPFQGADSWGRPNARTTIQPRKCYEDAPVRIVNSSLAQLPPTEDATVVAAEVLPCMDQKRKSMSYFCTKCSVVPTGILPLVLCATYPPVRVDKQTPGIWKVSFQVHGHKEEREYRAPSEKVERLLDRIRKQLDTEFGSDHEARHRVVEERRKAILELLTLLDSSGTQ</sequence>
<dbReference type="EMBL" id="CAJNJA010028331">
    <property type="protein sequence ID" value="CAE7599896.1"/>
    <property type="molecule type" value="Genomic_DNA"/>
</dbReference>
<dbReference type="GO" id="GO:0016757">
    <property type="term" value="F:glycosyltransferase activity"/>
    <property type="evidence" value="ECO:0007669"/>
    <property type="project" value="InterPro"/>
</dbReference>
<keyword evidence="4" id="KW-0067">ATP-binding</keyword>
<dbReference type="SMART" id="SM00487">
    <property type="entry name" value="DEXDc"/>
    <property type="match status" value="1"/>
</dbReference>
<comment type="caution">
    <text evidence="9">The sequence shown here is derived from an EMBL/GenBank/DDBJ whole genome shotgun (WGS) entry which is preliminary data.</text>
</comment>
<dbReference type="CDD" id="cd17917">
    <property type="entry name" value="DEXHc_RHA-like"/>
    <property type="match status" value="1"/>
</dbReference>
<organism evidence="9 10">
    <name type="scientific">Symbiodinium necroappetens</name>
    <dbReference type="NCBI Taxonomy" id="1628268"/>
    <lineage>
        <taxon>Eukaryota</taxon>
        <taxon>Sar</taxon>
        <taxon>Alveolata</taxon>
        <taxon>Dinophyceae</taxon>
        <taxon>Suessiales</taxon>
        <taxon>Symbiodiniaceae</taxon>
        <taxon>Symbiodinium</taxon>
    </lineage>
</organism>
<evidence type="ECO:0000313" key="9">
    <source>
        <dbReference type="EMBL" id="CAE7599896.1"/>
    </source>
</evidence>
<feature type="non-terminal residue" evidence="9">
    <location>
        <position position="1"/>
    </location>
</feature>
<dbReference type="SUPFAM" id="SSF53448">
    <property type="entry name" value="Nucleotide-diphospho-sugar transferases"/>
    <property type="match status" value="1"/>
</dbReference>
<keyword evidence="3" id="KW-0347">Helicase</keyword>
<dbReference type="GO" id="GO:0003723">
    <property type="term" value="F:RNA binding"/>
    <property type="evidence" value="ECO:0007669"/>
    <property type="project" value="InterPro"/>
</dbReference>
<dbReference type="OrthoDB" id="66977at2759"/>
<evidence type="ECO:0000256" key="5">
    <source>
        <dbReference type="SAM" id="MobiDB-lite"/>
    </source>
</evidence>
<evidence type="ECO:0000259" key="7">
    <source>
        <dbReference type="PROSITE" id="PS51192"/>
    </source>
</evidence>
<dbReference type="GO" id="GO:0005524">
    <property type="term" value="F:ATP binding"/>
    <property type="evidence" value="ECO:0007669"/>
    <property type="project" value="UniProtKB-KW"/>
</dbReference>
<feature type="region of interest" description="Disordered" evidence="5">
    <location>
        <begin position="435"/>
        <end position="466"/>
    </location>
</feature>
<dbReference type="Pfam" id="PF00271">
    <property type="entry name" value="Helicase_C"/>
    <property type="match status" value="1"/>
</dbReference>
<feature type="compositionally biased region" description="Polar residues" evidence="5">
    <location>
        <begin position="505"/>
        <end position="514"/>
    </location>
</feature>
<evidence type="ECO:0000259" key="6">
    <source>
        <dbReference type="PROSITE" id="PS50141"/>
    </source>
</evidence>
<dbReference type="Gene3D" id="3.90.550.10">
    <property type="entry name" value="Spore Coat Polysaccharide Biosynthesis Protein SpsA, Chain A"/>
    <property type="match status" value="1"/>
</dbReference>
<dbReference type="CDD" id="cd18791">
    <property type="entry name" value="SF2_C_RHA"/>
    <property type="match status" value="1"/>
</dbReference>
<dbReference type="InterPro" id="IPR001650">
    <property type="entry name" value="Helicase_C-like"/>
</dbReference>
<keyword evidence="1" id="KW-0547">Nucleotide-binding</keyword>
<dbReference type="PROSITE" id="PS51192">
    <property type="entry name" value="HELICASE_ATP_BIND_1"/>
    <property type="match status" value="1"/>
</dbReference>
<feature type="region of interest" description="Disordered" evidence="5">
    <location>
        <begin position="500"/>
        <end position="533"/>
    </location>
</feature>
<dbReference type="InterPro" id="IPR002466">
    <property type="entry name" value="A_deamin"/>
</dbReference>
<accession>A0A812UW39</accession>
<dbReference type="Gene3D" id="3.40.50.300">
    <property type="entry name" value="P-loop containing nucleotide triphosphate hydrolases"/>
    <property type="match status" value="2"/>
</dbReference>
<name>A0A812UW39_9DINO</name>
<dbReference type="GO" id="GO:0004386">
    <property type="term" value="F:helicase activity"/>
    <property type="evidence" value="ECO:0007669"/>
    <property type="project" value="UniProtKB-KW"/>
</dbReference>
<dbReference type="InterPro" id="IPR002495">
    <property type="entry name" value="Glyco_trans_8"/>
</dbReference>
<dbReference type="InterPro" id="IPR011545">
    <property type="entry name" value="DEAD/DEAH_box_helicase_dom"/>
</dbReference>
<evidence type="ECO:0000259" key="8">
    <source>
        <dbReference type="PROSITE" id="PS51194"/>
    </source>
</evidence>
<dbReference type="InterPro" id="IPR014001">
    <property type="entry name" value="Helicase_ATP-bd"/>
</dbReference>
<feature type="domain" description="Helicase C-terminal" evidence="8">
    <location>
        <begin position="758"/>
        <end position="944"/>
    </location>
</feature>
<evidence type="ECO:0000256" key="2">
    <source>
        <dbReference type="ARBA" id="ARBA00022801"/>
    </source>
</evidence>
<dbReference type="InterPro" id="IPR029044">
    <property type="entry name" value="Nucleotide-diphossugar_trans"/>
</dbReference>
<evidence type="ECO:0000256" key="4">
    <source>
        <dbReference type="ARBA" id="ARBA00022840"/>
    </source>
</evidence>
<proteinExistence type="predicted"/>
<dbReference type="SMART" id="SM00490">
    <property type="entry name" value="HELICc"/>
    <property type="match status" value="1"/>
</dbReference>
<dbReference type="Gene3D" id="1.20.120.1080">
    <property type="match status" value="1"/>
</dbReference>
<dbReference type="SUPFAM" id="SSF52540">
    <property type="entry name" value="P-loop containing nucleoside triphosphate hydrolases"/>
    <property type="match status" value="1"/>
</dbReference>
<dbReference type="InterPro" id="IPR007502">
    <property type="entry name" value="Helicase-assoc_dom"/>
</dbReference>
<dbReference type="PROSITE" id="PS50141">
    <property type="entry name" value="A_DEAMIN_EDITASE"/>
    <property type="match status" value="1"/>
</dbReference>
<dbReference type="Pfam" id="PF00270">
    <property type="entry name" value="DEAD"/>
    <property type="match status" value="1"/>
</dbReference>
<keyword evidence="2" id="KW-0378">Hydrolase</keyword>
<dbReference type="GO" id="GO:0004000">
    <property type="term" value="F:adenosine deaminase activity"/>
    <property type="evidence" value="ECO:0007669"/>
    <property type="project" value="InterPro"/>
</dbReference>
<reference evidence="9" key="1">
    <citation type="submission" date="2021-02" db="EMBL/GenBank/DDBJ databases">
        <authorList>
            <person name="Dougan E. K."/>
            <person name="Rhodes N."/>
            <person name="Thang M."/>
            <person name="Chan C."/>
        </authorList>
    </citation>
    <scope>NUCLEOTIDE SEQUENCE</scope>
</reference>
<feature type="domain" description="A to I editase" evidence="6">
    <location>
        <begin position="1180"/>
        <end position="1277"/>
    </location>
</feature>
<evidence type="ECO:0000256" key="1">
    <source>
        <dbReference type="ARBA" id="ARBA00022741"/>
    </source>
</evidence>
<feature type="domain" description="Helicase ATP-binding" evidence="7">
    <location>
        <begin position="542"/>
        <end position="707"/>
    </location>
</feature>
<keyword evidence="10" id="KW-1185">Reference proteome</keyword>
<evidence type="ECO:0000256" key="3">
    <source>
        <dbReference type="ARBA" id="ARBA00022806"/>
    </source>
</evidence>
<protein>
    <submittedName>
        <fullName evidence="9">Spn-E protein</fullName>
    </submittedName>
</protein>
<dbReference type="InterPro" id="IPR027417">
    <property type="entry name" value="P-loop_NTPase"/>
</dbReference>
<dbReference type="Pfam" id="PF01501">
    <property type="entry name" value="Glyco_transf_8"/>
    <property type="match status" value="1"/>
</dbReference>
<gene>
    <name evidence="9" type="primary">spn-E</name>
    <name evidence="9" type="ORF">SNEC2469_LOCUS17187</name>
</gene>
<dbReference type="Proteomes" id="UP000601435">
    <property type="component" value="Unassembled WGS sequence"/>
</dbReference>
<dbReference type="PANTHER" id="PTHR18934">
    <property type="entry name" value="ATP-DEPENDENT RNA HELICASE"/>
    <property type="match status" value="1"/>
</dbReference>
<dbReference type="GO" id="GO:0006396">
    <property type="term" value="P:RNA processing"/>
    <property type="evidence" value="ECO:0007669"/>
    <property type="project" value="InterPro"/>
</dbReference>
<dbReference type="PROSITE" id="PS51194">
    <property type="entry name" value="HELICASE_CTER"/>
    <property type="match status" value="1"/>
</dbReference>